<evidence type="ECO:0000313" key="2">
    <source>
        <dbReference type="Proteomes" id="UP000829398"/>
    </source>
</evidence>
<protein>
    <submittedName>
        <fullName evidence="1">Uncharacterized protein</fullName>
    </submittedName>
</protein>
<organism evidence="1 2">
    <name type="scientific">Citrus sinensis</name>
    <name type="common">Sweet orange</name>
    <name type="synonym">Citrus aurantium var. sinensis</name>
    <dbReference type="NCBI Taxonomy" id="2711"/>
    <lineage>
        <taxon>Eukaryota</taxon>
        <taxon>Viridiplantae</taxon>
        <taxon>Streptophyta</taxon>
        <taxon>Embryophyta</taxon>
        <taxon>Tracheophyta</taxon>
        <taxon>Spermatophyta</taxon>
        <taxon>Magnoliopsida</taxon>
        <taxon>eudicotyledons</taxon>
        <taxon>Gunneridae</taxon>
        <taxon>Pentapetalae</taxon>
        <taxon>rosids</taxon>
        <taxon>malvids</taxon>
        <taxon>Sapindales</taxon>
        <taxon>Rutaceae</taxon>
        <taxon>Aurantioideae</taxon>
        <taxon>Citrus</taxon>
    </lineage>
</organism>
<comment type="caution">
    <text evidence="1">The sequence shown here is derived from an EMBL/GenBank/DDBJ whole genome shotgun (WGS) entry which is preliminary data.</text>
</comment>
<name>A0ACB8JCP6_CITSI</name>
<evidence type="ECO:0000313" key="1">
    <source>
        <dbReference type="EMBL" id="KAH9715052.1"/>
    </source>
</evidence>
<accession>A0ACB8JCP6</accession>
<proteinExistence type="predicted"/>
<dbReference type="EMBL" id="CM039176">
    <property type="protein sequence ID" value="KAH9715052.1"/>
    <property type="molecule type" value="Genomic_DNA"/>
</dbReference>
<reference evidence="2" key="1">
    <citation type="journal article" date="2023" name="Hortic. Res.">
        <title>A chromosome-level phased genome enabling allele-level studies in sweet orange: a case study on citrus Huanglongbing tolerance.</title>
        <authorList>
            <person name="Wu B."/>
            <person name="Yu Q."/>
            <person name="Deng Z."/>
            <person name="Duan Y."/>
            <person name="Luo F."/>
            <person name="Gmitter F. Jr."/>
        </authorList>
    </citation>
    <scope>NUCLEOTIDE SEQUENCE [LARGE SCALE GENOMIC DNA]</scope>
    <source>
        <strain evidence="2">cv. Valencia</strain>
    </source>
</reference>
<keyword evidence="2" id="KW-1185">Reference proteome</keyword>
<dbReference type="Proteomes" id="UP000829398">
    <property type="component" value="Chromosome 7"/>
</dbReference>
<sequence length="167" mass="18987">MLTEYRAASGQVVNFNKSSVSFSANVSEIDARQVCDILEVTATTNHGAYLGLPFSVGMRKNDVFTFIKDKVWNKLQGWKQKIISQAGKILLKTMAQVMSNYAMNNFLLPLDLCRELEIMMNSFWWGSKHNRGGGINWLRWDTLCKPKLVGGMGFKKLYYFNLAMLGK</sequence>
<gene>
    <name evidence="1" type="ORF">KPL71_020889</name>
</gene>